<sequence length="207" mass="22883">MNIKRFELGLLGTNCYLLEMGQKILVVDPGGDADVLVQYFNEHRLSPIAILLTHAHFDHIGAVEDIRTKYDIPVYMHSSEKDWLTDSSLNGSKLFGVGEIFSHKPAEHFLDEGSITIESFNFSVLYTPGHSPGSISFWLEGEKVLIAGDTLFKGSIGRTDLPFGNHNQLISNIKEKILSLPDDTLVFPGHGPSTTVGEEKEGNPFLN</sequence>
<dbReference type="RefSeq" id="WP_377326864.1">
    <property type="nucleotide sequence ID" value="NZ_JBHUMZ010000007.1"/>
</dbReference>
<dbReference type="PANTHER" id="PTHR46233">
    <property type="entry name" value="HYDROXYACYLGLUTATHIONE HYDROLASE GLOC"/>
    <property type="match status" value="1"/>
</dbReference>
<feature type="domain" description="Metallo-beta-lactamase" evidence="5">
    <location>
        <begin position="12"/>
        <end position="190"/>
    </location>
</feature>
<reference evidence="7" key="1">
    <citation type="journal article" date="2019" name="Int. J. Syst. Evol. Microbiol.">
        <title>The Global Catalogue of Microorganisms (GCM) 10K type strain sequencing project: providing services to taxonomists for standard genome sequencing and annotation.</title>
        <authorList>
            <consortium name="The Broad Institute Genomics Platform"/>
            <consortium name="The Broad Institute Genome Sequencing Center for Infectious Disease"/>
            <person name="Wu L."/>
            <person name="Ma J."/>
        </authorList>
    </citation>
    <scope>NUCLEOTIDE SEQUENCE [LARGE SCALE GENOMIC DNA]</scope>
    <source>
        <strain evidence="7">TISTR 1571</strain>
    </source>
</reference>
<dbReference type="Gene3D" id="3.60.15.10">
    <property type="entry name" value="Ribonuclease Z/Hydroxyacylglutathione hydrolase-like"/>
    <property type="match status" value="1"/>
</dbReference>
<comment type="cofactor">
    <cofactor evidence="1">
        <name>Zn(2+)</name>
        <dbReference type="ChEBI" id="CHEBI:29105"/>
    </cofactor>
</comment>
<dbReference type="InterPro" id="IPR001279">
    <property type="entry name" value="Metallo-B-lactamas"/>
</dbReference>
<dbReference type="EMBL" id="JBHUMZ010000007">
    <property type="protein sequence ID" value="MFD2637436.1"/>
    <property type="molecule type" value="Genomic_DNA"/>
</dbReference>
<keyword evidence="7" id="KW-1185">Reference proteome</keyword>
<dbReference type="InterPro" id="IPR051453">
    <property type="entry name" value="MBL_Glyoxalase_II"/>
</dbReference>
<evidence type="ECO:0000256" key="4">
    <source>
        <dbReference type="ARBA" id="ARBA00022833"/>
    </source>
</evidence>
<protein>
    <submittedName>
        <fullName evidence="6">MBL fold metallo-hydrolase</fullName>
    </submittedName>
</protein>
<dbReference type="InterPro" id="IPR036866">
    <property type="entry name" value="RibonucZ/Hydroxyglut_hydro"/>
</dbReference>
<keyword evidence="4" id="KW-0862">Zinc</keyword>
<proteinExistence type="predicted"/>
<evidence type="ECO:0000256" key="3">
    <source>
        <dbReference type="ARBA" id="ARBA00022801"/>
    </source>
</evidence>
<evidence type="ECO:0000313" key="6">
    <source>
        <dbReference type="EMBL" id="MFD2637436.1"/>
    </source>
</evidence>
<evidence type="ECO:0000256" key="1">
    <source>
        <dbReference type="ARBA" id="ARBA00001947"/>
    </source>
</evidence>
<dbReference type="SMART" id="SM00849">
    <property type="entry name" value="Lactamase_B"/>
    <property type="match status" value="1"/>
</dbReference>
<name>A0ABW5Q6T5_9BACI</name>
<comment type="caution">
    <text evidence="6">The sequence shown here is derived from an EMBL/GenBank/DDBJ whole genome shotgun (WGS) entry which is preliminary data.</text>
</comment>
<gene>
    <name evidence="6" type="ORF">ACFSW4_00920</name>
</gene>
<dbReference type="CDD" id="cd06262">
    <property type="entry name" value="metallo-hydrolase-like_MBL-fold"/>
    <property type="match status" value="1"/>
</dbReference>
<dbReference type="Pfam" id="PF00753">
    <property type="entry name" value="Lactamase_B"/>
    <property type="match status" value="1"/>
</dbReference>
<evidence type="ECO:0000256" key="2">
    <source>
        <dbReference type="ARBA" id="ARBA00022723"/>
    </source>
</evidence>
<dbReference type="PANTHER" id="PTHR46233:SF3">
    <property type="entry name" value="HYDROXYACYLGLUTATHIONE HYDROLASE GLOC"/>
    <property type="match status" value="1"/>
</dbReference>
<organism evidence="6 7">
    <name type="scientific">Piscibacillus salipiscarius</name>
    <dbReference type="NCBI Taxonomy" id="299480"/>
    <lineage>
        <taxon>Bacteria</taxon>
        <taxon>Bacillati</taxon>
        <taxon>Bacillota</taxon>
        <taxon>Bacilli</taxon>
        <taxon>Bacillales</taxon>
        <taxon>Bacillaceae</taxon>
        <taxon>Piscibacillus</taxon>
    </lineage>
</organism>
<dbReference type="SUPFAM" id="SSF56281">
    <property type="entry name" value="Metallo-hydrolase/oxidoreductase"/>
    <property type="match status" value="1"/>
</dbReference>
<keyword evidence="2" id="KW-0479">Metal-binding</keyword>
<accession>A0ABW5Q6T5</accession>
<dbReference type="Proteomes" id="UP001597452">
    <property type="component" value="Unassembled WGS sequence"/>
</dbReference>
<evidence type="ECO:0000313" key="7">
    <source>
        <dbReference type="Proteomes" id="UP001597452"/>
    </source>
</evidence>
<keyword evidence="3" id="KW-0378">Hydrolase</keyword>
<evidence type="ECO:0000259" key="5">
    <source>
        <dbReference type="SMART" id="SM00849"/>
    </source>
</evidence>